<accession>A0ABN9AEW8</accession>
<proteinExistence type="predicted"/>
<evidence type="ECO:0000313" key="2">
    <source>
        <dbReference type="Proteomes" id="UP001162483"/>
    </source>
</evidence>
<gene>
    <name evidence="1" type="ORF">SPARVUS_LOCUS653304</name>
</gene>
<protein>
    <submittedName>
        <fullName evidence="1">Uncharacterized protein</fullName>
    </submittedName>
</protein>
<feature type="non-terminal residue" evidence="1">
    <location>
        <position position="52"/>
    </location>
</feature>
<evidence type="ECO:0000313" key="1">
    <source>
        <dbReference type="EMBL" id="CAI9534542.1"/>
    </source>
</evidence>
<dbReference type="EMBL" id="CATNWA010000211">
    <property type="protein sequence ID" value="CAI9534542.1"/>
    <property type="molecule type" value="Genomic_DNA"/>
</dbReference>
<name>A0ABN9AEW8_9NEOB</name>
<comment type="caution">
    <text evidence="1">The sequence shown here is derived from an EMBL/GenBank/DDBJ whole genome shotgun (WGS) entry which is preliminary data.</text>
</comment>
<organism evidence="1 2">
    <name type="scientific">Staurois parvus</name>
    <dbReference type="NCBI Taxonomy" id="386267"/>
    <lineage>
        <taxon>Eukaryota</taxon>
        <taxon>Metazoa</taxon>
        <taxon>Chordata</taxon>
        <taxon>Craniata</taxon>
        <taxon>Vertebrata</taxon>
        <taxon>Euteleostomi</taxon>
        <taxon>Amphibia</taxon>
        <taxon>Batrachia</taxon>
        <taxon>Anura</taxon>
        <taxon>Neobatrachia</taxon>
        <taxon>Ranoidea</taxon>
        <taxon>Ranidae</taxon>
        <taxon>Staurois</taxon>
    </lineage>
</organism>
<keyword evidence="2" id="KW-1185">Reference proteome</keyword>
<reference evidence="1" key="1">
    <citation type="submission" date="2023-05" db="EMBL/GenBank/DDBJ databases">
        <authorList>
            <person name="Stuckert A."/>
        </authorList>
    </citation>
    <scope>NUCLEOTIDE SEQUENCE</scope>
</reference>
<sequence length="52" mass="5960">MIGTSHRGPVQRSVFPGSTHSPIWQAPFMNGNPPLHCHRPAVYIQRPDRKWL</sequence>
<dbReference type="Proteomes" id="UP001162483">
    <property type="component" value="Unassembled WGS sequence"/>
</dbReference>